<evidence type="ECO:0000259" key="1">
    <source>
        <dbReference type="PROSITE" id="PS51186"/>
    </source>
</evidence>
<dbReference type="InterPro" id="IPR016181">
    <property type="entry name" value="Acyl_CoA_acyltransferase"/>
</dbReference>
<dbReference type="InterPro" id="IPR000182">
    <property type="entry name" value="GNAT_dom"/>
</dbReference>
<dbReference type="Pfam" id="PF00583">
    <property type="entry name" value="Acetyltransf_1"/>
    <property type="match status" value="1"/>
</dbReference>
<dbReference type="STRING" id="1963862.B4O97_15365"/>
<dbReference type="SUPFAM" id="SSF55729">
    <property type="entry name" value="Acyl-CoA N-acyltransferases (Nat)"/>
    <property type="match status" value="1"/>
</dbReference>
<dbReference type="AlphaFoldDB" id="A0A1Y1RW51"/>
<dbReference type="Gene3D" id="3.40.630.30">
    <property type="match status" value="1"/>
</dbReference>
<dbReference type="InterPro" id="IPR050276">
    <property type="entry name" value="MshD_Acetyltransferase"/>
</dbReference>
<evidence type="ECO:0000313" key="3">
    <source>
        <dbReference type="Proteomes" id="UP000192343"/>
    </source>
</evidence>
<organism evidence="2 3">
    <name type="scientific">Marispirochaeta aestuarii</name>
    <dbReference type="NCBI Taxonomy" id="1963862"/>
    <lineage>
        <taxon>Bacteria</taxon>
        <taxon>Pseudomonadati</taxon>
        <taxon>Spirochaetota</taxon>
        <taxon>Spirochaetia</taxon>
        <taxon>Spirochaetales</taxon>
        <taxon>Spirochaetaceae</taxon>
        <taxon>Marispirochaeta</taxon>
    </lineage>
</organism>
<comment type="caution">
    <text evidence="2">The sequence shown here is derived from an EMBL/GenBank/DDBJ whole genome shotgun (WGS) entry which is preliminary data.</text>
</comment>
<keyword evidence="3" id="KW-1185">Reference proteome</keyword>
<dbReference type="EMBL" id="MWQY01000019">
    <property type="protein sequence ID" value="ORC32831.1"/>
    <property type="molecule type" value="Genomic_DNA"/>
</dbReference>
<dbReference type="PANTHER" id="PTHR43617">
    <property type="entry name" value="L-AMINO ACID N-ACETYLTRANSFERASE"/>
    <property type="match status" value="1"/>
</dbReference>
<reference evidence="2 3" key="1">
    <citation type="submission" date="2017-03" db="EMBL/GenBank/DDBJ databases">
        <title>Draft Genome sequence of Marispirochaeta sp. strain JC444.</title>
        <authorList>
            <person name="Shivani Y."/>
            <person name="Subhash Y."/>
            <person name="Sasikala C."/>
            <person name="Ramana C."/>
        </authorList>
    </citation>
    <scope>NUCLEOTIDE SEQUENCE [LARGE SCALE GENOMIC DNA]</scope>
    <source>
        <strain evidence="2 3">JC444</strain>
    </source>
</reference>
<accession>A0A1Y1RW51</accession>
<evidence type="ECO:0000313" key="2">
    <source>
        <dbReference type="EMBL" id="ORC32831.1"/>
    </source>
</evidence>
<name>A0A1Y1RW51_9SPIO</name>
<sequence>MMIRQLDLKHIDQAVRLFREVVEDMQKRGIDQWDEVYPALADITDDLHKGWGFGYFDGNTLIGYVALNEESDPEYETGNWQYTEGRPLYFHRLAVRPAFQSKGIAGSLIRFAEKYALETGYASIRLDAFPPNTAAVAMYEKRGYSRAGYVTFRKGRFVLLEKALYST</sequence>
<proteinExistence type="predicted"/>
<gene>
    <name evidence="2" type="ORF">B4O97_15365</name>
</gene>
<feature type="domain" description="N-acetyltransferase" evidence="1">
    <location>
        <begin position="1"/>
        <end position="165"/>
    </location>
</feature>
<dbReference type="Proteomes" id="UP000192343">
    <property type="component" value="Unassembled WGS sequence"/>
</dbReference>
<dbReference type="GO" id="GO:0016747">
    <property type="term" value="F:acyltransferase activity, transferring groups other than amino-acyl groups"/>
    <property type="evidence" value="ECO:0007669"/>
    <property type="project" value="InterPro"/>
</dbReference>
<dbReference type="PROSITE" id="PS51186">
    <property type="entry name" value="GNAT"/>
    <property type="match status" value="1"/>
</dbReference>
<dbReference type="CDD" id="cd04301">
    <property type="entry name" value="NAT_SF"/>
    <property type="match status" value="1"/>
</dbReference>
<protein>
    <recommendedName>
        <fullName evidence="1">N-acetyltransferase domain-containing protein</fullName>
    </recommendedName>
</protein>